<evidence type="ECO:0000313" key="4">
    <source>
        <dbReference type="EMBL" id="CAF1058745.1"/>
    </source>
</evidence>
<evidence type="ECO:0000256" key="3">
    <source>
        <dbReference type="SAM" id="Phobius"/>
    </source>
</evidence>
<dbReference type="InterPro" id="IPR006652">
    <property type="entry name" value="Kelch_1"/>
</dbReference>
<keyword evidence="3" id="KW-1133">Transmembrane helix</keyword>
<evidence type="ECO:0000256" key="1">
    <source>
        <dbReference type="ARBA" id="ARBA00022441"/>
    </source>
</evidence>
<keyword evidence="2" id="KW-0677">Repeat</keyword>
<keyword evidence="1" id="KW-0880">Kelch repeat</keyword>
<dbReference type="EMBL" id="CAJNOE010000218">
    <property type="protein sequence ID" value="CAF1058745.1"/>
    <property type="molecule type" value="Genomic_DNA"/>
</dbReference>
<dbReference type="AlphaFoldDB" id="A0A814KYV3"/>
<protein>
    <recommendedName>
        <fullName evidence="6">Kelch repeat-containing protein</fullName>
    </recommendedName>
</protein>
<proteinExistence type="predicted"/>
<dbReference type="SMART" id="SM00612">
    <property type="entry name" value="Kelch"/>
    <property type="match status" value="1"/>
</dbReference>
<comment type="caution">
    <text evidence="4">The sequence shown here is derived from an EMBL/GenBank/DDBJ whole genome shotgun (WGS) entry which is preliminary data.</text>
</comment>
<evidence type="ECO:0000256" key="2">
    <source>
        <dbReference type="ARBA" id="ARBA00022737"/>
    </source>
</evidence>
<dbReference type="Proteomes" id="UP000663860">
    <property type="component" value="Unassembled WGS sequence"/>
</dbReference>
<keyword evidence="3" id="KW-0812">Transmembrane</keyword>
<dbReference type="InterPro" id="IPR037293">
    <property type="entry name" value="Gal_Oxidase_central_sf"/>
</dbReference>
<dbReference type="InterPro" id="IPR015915">
    <property type="entry name" value="Kelch-typ_b-propeller"/>
</dbReference>
<organism evidence="4 5">
    <name type="scientific">Adineta steineri</name>
    <dbReference type="NCBI Taxonomy" id="433720"/>
    <lineage>
        <taxon>Eukaryota</taxon>
        <taxon>Metazoa</taxon>
        <taxon>Spiralia</taxon>
        <taxon>Gnathifera</taxon>
        <taxon>Rotifera</taxon>
        <taxon>Eurotatoria</taxon>
        <taxon>Bdelloidea</taxon>
        <taxon>Adinetida</taxon>
        <taxon>Adinetidae</taxon>
        <taxon>Adineta</taxon>
    </lineage>
</organism>
<dbReference type="Pfam" id="PF01344">
    <property type="entry name" value="Kelch_1"/>
    <property type="match status" value="1"/>
</dbReference>
<feature type="transmembrane region" description="Helical" evidence="3">
    <location>
        <begin position="25"/>
        <end position="51"/>
    </location>
</feature>
<sequence>MHINQVYRERVTANNGPHKWWHHRWFKIIGIFVIVLIVFAVILALLLNFVVFAPKKLETSTTAATSLSPQTTATTTTQQPGWSVTGNMNNARYLHTASVLSNGKVLVTGGLGNSGMLNSAELYDPSTGIWTTTSNMSVARFHHTACVLSNEKVLVTGG</sequence>
<evidence type="ECO:0008006" key="6">
    <source>
        <dbReference type="Google" id="ProtNLM"/>
    </source>
</evidence>
<reference evidence="4" key="1">
    <citation type="submission" date="2021-02" db="EMBL/GenBank/DDBJ databases">
        <authorList>
            <person name="Nowell W R."/>
        </authorList>
    </citation>
    <scope>NUCLEOTIDE SEQUENCE</scope>
</reference>
<accession>A0A814KYV3</accession>
<keyword evidence="3" id="KW-0472">Membrane</keyword>
<dbReference type="PANTHER" id="PTHR46344:SF27">
    <property type="entry name" value="KELCH REPEAT SUPERFAMILY PROTEIN"/>
    <property type="match status" value="1"/>
</dbReference>
<gene>
    <name evidence="4" type="ORF">IZO911_LOCUS20753</name>
</gene>
<dbReference type="SUPFAM" id="SSF117281">
    <property type="entry name" value="Kelch motif"/>
    <property type="match status" value="1"/>
</dbReference>
<name>A0A814KYV3_9BILA</name>
<dbReference type="PANTHER" id="PTHR46344">
    <property type="entry name" value="OS02G0202900 PROTEIN"/>
    <property type="match status" value="1"/>
</dbReference>
<dbReference type="Gene3D" id="2.130.10.80">
    <property type="entry name" value="Galactose oxidase/kelch, beta-propeller"/>
    <property type="match status" value="1"/>
</dbReference>
<evidence type="ECO:0000313" key="5">
    <source>
        <dbReference type="Proteomes" id="UP000663860"/>
    </source>
</evidence>